<keyword evidence="3" id="KW-0812">Transmembrane</keyword>
<feature type="region of interest" description="Disordered" evidence="2">
    <location>
        <begin position="1"/>
        <end position="83"/>
    </location>
</feature>
<accession>A0ABN9S9C4</accession>
<feature type="compositionally biased region" description="Basic and acidic residues" evidence="2">
    <location>
        <begin position="41"/>
        <end position="50"/>
    </location>
</feature>
<feature type="region of interest" description="Disordered" evidence="2">
    <location>
        <begin position="830"/>
        <end position="852"/>
    </location>
</feature>
<dbReference type="EMBL" id="CAUYUJ010010069">
    <property type="protein sequence ID" value="CAK0828489.1"/>
    <property type="molecule type" value="Genomic_DNA"/>
</dbReference>
<feature type="compositionally biased region" description="Basic residues" evidence="2">
    <location>
        <begin position="339"/>
        <end position="355"/>
    </location>
</feature>
<keyword evidence="3" id="KW-0472">Membrane</keyword>
<evidence type="ECO:0000256" key="3">
    <source>
        <dbReference type="SAM" id="Phobius"/>
    </source>
</evidence>
<sequence length="852" mass="91559">MADQAPRGEPLGTQRSGRRQLLGAEGVRDGAEGPPAAARPGEGEAGDRSRSPPAADPFGRLAPASALMPSGPQAGAARAGDDNNLSDLIEKELKDYMNSDLKTSIKKASTTLAAKIESLQKTNARKTKLEAELQSLRGGTIPAGVKPANFGFETDLLDTVTLQDTSYDIRFDSGCTIRDAKRKLHIFYLEKCRELDLRVVEEQRTRLRQYTRKDNFIDRLLAERTSIDSGWNTLDLDLEVGDGPHGVSESSLRAKGEAIYTKLKKPADHLSTAIDLKLREALRKRTDGSSSASGANAHLEASIRQLQKGDNIQPSDLADVIAKNSLAPASSGGVGAGKSKAKGKNKTGGKGKAGGKGKDKPPSTPSQPPGKGSSKGKDKWKASSKGKAKGKSKGKTGRGRGSSRGGGKDLVAMKFLTLCSAMSPADLAVLFDTGRGKPGWYMADLTQRVACTPPAGAIAWPLEFLLRHRVSSLGRPTNLNGVAELALDLLRNSPVGACITDKDGGFAVLPKAAIHEEKLRVLASDFYSRVAWHEAFAVEAMTEYCEAAQSFDDEDLVKVLQRLPHLLTNTEQLQRQLSALTLPRGCVFCKLDIKDFYMSGEHGLLINECARHIAEGREHFRAMLSSIVRNQYVCLSDDFDAHPFVYRVLRGTGMGLCCSGEVSDLVFYSTVEEPFVLRSDIRREYGIVFYGRFRDDILCISSRPDLLHEMLQRMQALSRCFDLTIDCIDPVRTIMLDLSLSFCDRGDNVAVEHALRSARRVLLVLEPGRTSSATTPTTTLSAPPAGAAAASSAEGGLPLAAAFGLAAAGLLAAGFAGLFLLRFGRGHRLRTPEARSKSGGGGMPDPDAPFVV</sequence>
<name>A0ABN9S9C4_9DINO</name>
<organism evidence="4 5">
    <name type="scientific">Prorocentrum cordatum</name>
    <dbReference type="NCBI Taxonomy" id="2364126"/>
    <lineage>
        <taxon>Eukaryota</taxon>
        <taxon>Sar</taxon>
        <taxon>Alveolata</taxon>
        <taxon>Dinophyceae</taxon>
        <taxon>Prorocentrales</taxon>
        <taxon>Prorocentraceae</taxon>
        <taxon>Prorocentrum</taxon>
    </lineage>
</organism>
<keyword evidence="3" id="KW-1133">Transmembrane helix</keyword>
<evidence type="ECO:0000313" key="5">
    <source>
        <dbReference type="Proteomes" id="UP001189429"/>
    </source>
</evidence>
<evidence type="ECO:0000313" key="4">
    <source>
        <dbReference type="EMBL" id="CAK0828489.1"/>
    </source>
</evidence>
<evidence type="ECO:0000256" key="2">
    <source>
        <dbReference type="SAM" id="MobiDB-lite"/>
    </source>
</evidence>
<keyword evidence="1" id="KW-0175">Coiled coil</keyword>
<feature type="transmembrane region" description="Helical" evidence="3">
    <location>
        <begin position="799"/>
        <end position="821"/>
    </location>
</feature>
<reference evidence="4" key="1">
    <citation type="submission" date="2023-10" db="EMBL/GenBank/DDBJ databases">
        <authorList>
            <person name="Chen Y."/>
            <person name="Shah S."/>
            <person name="Dougan E. K."/>
            <person name="Thang M."/>
            <person name="Chan C."/>
        </authorList>
    </citation>
    <scope>NUCLEOTIDE SEQUENCE [LARGE SCALE GENOMIC DNA]</scope>
</reference>
<proteinExistence type="predicted"/>
<feature type="coiled-coil region" evidence="1">
    <location>
        <begin position="112"/>
        <end position="139"/>
    </location>
</feature>
<dbReference type="Proteomes" id="UP001189429">
    <property type="component" value="Unassembled WGS sequence"/>
</dbReference>
<protein>
    <recommendedName>
        <fullName evidence="6">Reverse transcriptase domain-containing protein</fullName>
    </recommendedName>
</protein>
<evidence type="ECO:0000256" key="1">
    <source>
        <dbReference type="SAM" id="Coils"/>
    </source>
</evidence>
<feature type="compositionally biased region" description="Basic residues" evidence="2">
    <location>
        <begin position="382"/>
        <end position="398"/>
    </location>
</feature>
<keyword evidence="5" id="KW-1185">Reference proteome</keyword>
<feature type="region of interest" description="Disordered" evidence="2">
    <location>
        <begin position="327"/>
        <end position="406"/>
    </location>
</feature>
<comment type="caution">
    <text evidence="4">The sequence shown here is derived from an EMBL/GenBank/DDBJ whole genome shotgun (WGS) entry which is preliminary data.</text>
</comment>
<gene>
    <name evidence="4" type="ORF">PCOR1329_LOCUS27693</name>
</gene>
<evidence type="ECO:0008006" key="6">
    <source>
        <dbReference type="Google" id="ProtNLM"/>
    </source>
</evidence>